<feature type="repeat" description="WD" evidence="1">
    <location>
        <begin position="83"/>
        <end position="124"/>
    </location>
</feature>
<feature type="non-terminal residue" evidence="2">
    <location>
        <position position="1"/>
    </location>
</feature>
<dbReference type="PANTHER" id="PTHR19879">
    <property type="entry name" value="TRANSCRIPTION INITIATION FACTOR TFIID"/>
    <property type="match status" value="1"/>
</dbReference>
<proteinExistence type="predicted"/>
<reference evidence="2 3" key="1">
    <citation type="submission" date="2016-06" db="EMBL/GenBank/DDBJ databases">
        <title>Comparative genomics of the ectomycorrhizal sister species Rhizopogon vinicolor and Rhizopogon vesiculosus (Basidiomycota: Boletales) reveals a divergence of the mating type B locus.</title>
        <authorList>
            <consortium name="DOE Joint Genome Institute"/>
            <person name="Mujic A.B."/>
            <person name="Kuo A."/>
            <person name="Tritt A."/>
            <person name="Lipzen A."/>
            <person name="Chen C."/>
            <person name="Johnson J."/>
            <person name="Sharma A."/>
            <person name="Barry K."/>
            <person name="Grigoriev I.V."/>
            <person name="Spatafora J.W."/>
        </authorList>
    </citation>
    <scope>NUCLEOTIDE SEQUENCE [LARGE SCALE GENOMIC DNA]</scope>
    <source>
        <strain evidence="2 3">AM-OR11-026</strain>
    </source>
</reference>
<evidence type="ECO:0000313" key="2">
    <source>
        <dbReference type="EMBL" id="OAX32351.1"/>
    </source>
</evidence>
<feature type="repeat" description="WD" evidence="1">
    <location>
        <begin position="128"/>
        <end position="169"/>
    </location>
</feature>
<accession>A0A1B7MIB4</accession>
<evidence type="ECO:0000313" key="3">
    <source>
        <dbReference type="Proteomes" id="UP000092154"/>
    </source>
</evidence>
<dbReference type="Gene3D" id="2.130.10.10">
    <property type="entry name" value="YVTN repeat-like/Quinoprotein amine dehydrogenase"/>
    <property type="match status" value="3"/>
</dbReference>
<dbReference type="SMART" id="SM00320">
    <property type="entry name" value="WD40"/>
    <property type="match status" value="10"/>
</dbReference>
<dbReference type="InterPro" id="IPR001680">
    <property type="entry name" value="WD40_rpt"/>
</dbReference>
<gene>
    <name evidence="2" type="ORF">K503DRAFT_657773</name>
</gene>
<dbReference type="PROSITE" id="PS50082">
    <property type="entry name" value="WD_REPEATS_2"/>
    <property type="match status" value="6"/>
</dbReference>
<name>A0A1B7MIB4_9AGAM</name>
<dbReference type="SUPFAM" id="SSF101908">
    <property type="entry name" value="Putative isomerase YbhE"/>
    <property type="match status" value="1"/>
</dbReference>
<feature type="repeat" description="WD" evidence="1">
    <location>
        <begin position="171"/>
        <end position="203"/>
    </location>
</feature>
<dbReference type="Proteomes" id="UP000092154">
    <property type="component" value="Unassembled WGS sequence"/>
</dbReference>
<dbReference type="CDD" id="cd00200">
    <property type="entry name" value="WD40"/>
    <property type="match status" value="1"/>
</dbReference>
<dbReference type="InterPro" id="IPR036322">
    <property type="entry name" value="WD40_repeat_dom_sf"/>
</dbReference>
<keyword evidence="3" id="KW-1185">Reference proteome</keyword>
<dbReference type="SUPFAM" id="SSF50978">
    <property type="entry name" value="WD40 repeat-like"/>
    <property type="match status" value="1"/>
</dbReference>
<dbReference type="InterPro" id="IPR015943">
    <property type="entry name" value="WD40/YVTN_repeat-like_dom_sf"/>
</dbReference>
<dbReference type="OrthoDB" id="10251741at2759"/>
<evidence type="ECO:0000256" key="1">
    <source>
        <dbReference type="PROSITE-ProRule" id="PRU00221"/>
    </source>
</evidence>
<sequence>HESDIRSFVFLHDNVHVVSGSLDGTMRKWDCDTGHLVGIPWQGKGGSILALALSPDGKTIACGRKDGKVQRCDTDGKMINRIWTGHSDWVRSLSWSPSGGHIASGSDDATILIREVESGKVEVARHEFGGHEGEISSFVFLHDDVHLVSGSWDGTMRKWDCETGLLVGEPWKWRSGSILALSLSPDGKMIACGRDDGSVERWNTNGERIEGIWRGHSNWVRSLSWSPSGGHIASGSDDGTIIIRKAASGEVKVGPIETKQGWVWSLAYSPSGGRIASGGEKTIWIWGSNTGKLLVGPIENLGWNVTSVVWSLDGSKLYSTSDESARVFDSISGALLHRFEHGNRLYSIALSPKHSLLACVGWGIPQLWDTETHQPLGHQFSQRNGEHLYCVSFSRNGRYLAYGGGDTKITLWMVE</sequence>
<feature type="repeat" description="WD" evidence="1">
    <location>
        <begin position="381"/>
        <end position="415"/>
    </location>
</feature>
<dbReference type="EMBL" id="KV449037">
    <property type="protein sequence ID" value="OAX32351.1"/>
    <property type="molecule type" value="Genomic_DNA"/>
</dbReference>
<dbReference type="AlphaFoldDB" id="A0A1B7MIB4"/>
<feature type="repeat" description="WD" evidence="1">
    <location>
        <begin position="1"/>
        <end position="39"/>
    </location>
</feature>
<organism evidence="2 3">
    <name type="scientific">Rhizopogon vinicolor AM-OR11-026</name>
    <dbReference type="NCBI Taxonomy" id="1314800"/>
    <lineage>
        <taxon>Eukaryota</taxon>
        <taxon>Fungi</taxon>
        <taxon>Dikarya</taxon>
        <taxon>Basidiomycota</taxon>
        <taxon>Agaricomycotina</taxon>
        <taxon>Agaricomycetes</taxon>
        <taxon>Agaricomycetidae</taxon>
        <taxon>Boletales</taxon>
        <taxon>Suillineae</taxon>
        <taxon>Rhizopogonaceae</taxon>
        <taxon>Rhizopogon</taxon>
    </lineage>
</organism>
<dbReference type="Pfam" id="PF00400">
    <property type="entry name" value="WD40"/>
    <property type="match status" value="9"/>
</dbReference>
<dbReference type="InParanoid" id="A0A1B7MIB4"/>
<dbReference type="STRING" id="1314800.A0A1B7MIB4"/>
<feature type="repeat" description="WD" evidence="1">
    <location>
        <begin position="213"/>
        <end position="243"/>
    </location>
</feature>
<dbReference type="PROSITE" id="PS50294">
    <property type="entry name" value="WD_REPEATS_REGION"/>
    <property type="match status" value="5"/>
</dbReference>
<keyword evidence="1" id="KW-0853">WD repeat</keyword>
<protein>
    <submittedName>
        <fullName evidence="2">WD40 repeat-like protein</fullName>
    </submittedName>
</protein>
<dbReference type="PANTHER" id="PTHR19879:SF9">
    <property type="entry name" value="TRANSCRIPTION INITIATION FACTOR TFIID SUBUNIT 5"/>
    <property type="match status" value="1"/>
</dbReference>
<feature type="non-terminal residue" evidence="2">
    <location>
        <position position="415"/>
    </location>
</feature>